<sequence>KLDIARIKISTSFRGYVDETVQIEALGVVYDIWVVEEKCVQPVLGYGSRNEDRDFSWVDSTNYLAEAMEEGGQVNGGSLEDGVDLL</sequence>
<organism evidence="1 2">
    <name type="scientific">Trifolium medium</name>
    <dbReference type="NCBI Taxonomy" id="97028"/>
    <lineage>
        <taxon>Eukaryota</taxon>
        <taxon>Viridiplantae</taxon>
        <taxon>Streptophyta</taxon>
        <taxon>Embryophyta</taxon>
        <taxon>Tracheophyta</taxon>
        <taxon>Spermatophyta</taxon>
        <taxon>Magnoliopsida</taxon>
        <taxon>eudicotyledons</taxon>
        <taxon>Gunneridae</taxon>
        <taxon>Pentapetalae</taxon>
        <taxon>rosids</taxon>
        <taxon>fabids</taxon>
        <taxon>Fabales</taxon>
        <taxon>Fabaceae</taxon>
        <taxon>Papilionoideae</taxon>
        <taxon>50 kb inversion clade</taxon>
        <taxon>NPAAA clade</taxon>
        <taxon>Hologalegina</taxon>
        <taxon>IRL clade</taxon>
        <taxon>Trifolieae</taxon>
        <taxon>Trifolium</taxon>
    </lineage>
</organism>
<dbReference type="EMBL" id="LXQA010197014">
    <property type="protein sequence ID" value="MCI32594.1"/>
    <property type="molecule type" value="Genomic_DNA"/>
</dbReference>
<evidence type="ECO:0000313" key="2">
    <source>
        <dbReference type="Proteomes" id="UP000265520"/>
    </source>
</evidence>
<dbReference type="AlphaFoldDB" id="A0A392R988"/>
<name>A0A392R988_9FABA</name>
<accession>A0A392R988</accession>
<dbReference type="Proteomes" id="UP000265520">
    <property type="component" value="Unassembled WGS sequence"/>
</dbReference>
<proteinExistence type="predicted"/>
<protein>
    <submittedName>
        <fullName evidence="1">Uncharacterized protein</fullName>
    </submittedName>
</protein>
<comment type="caution">
    <text evidence="1">The sequence shown here is derived from an EMBL/GenBank/DDBJ whole genome shotgun (WGS) entry which is preliminary data.</text>
</comment>
<keyword evidence="2" id="KW-1185">Reference proteome</keyword>
<evidence type="ECO:0000313" key="1">
    <source>
        <dbReference type="EMBL" id="MCI32594.1"/>
    </source>
</evidence>
<feature type="non-terminal residue" evidence="1">
    <location>
        <position position="1"/>
    </location>
</feature>
<reference evidence="1 2" key="1">
    <citation type="journal article" date="2018" name="Front. Plant Sci.">
        <title>Red Clover (Trifolium pratense) and Zigzag Clover (T. medium) - A Picture of Genomic Similarities and Differences.</title>
        <authorList>
            <person name="Dluhosova J."/>
            <person name="Istvanek J."/>
            <person name="Nedelnik J."/>
            <person name="Repkova J."/>
        </authorList>
    </citation>
    <scope>NUCLEOTIDE SEQUENCE [LARGE SCALE GENOMIC DNA]</scope>
    <source>
        <strain evidence="2">cv. 10/8</strain>
        <tissue evidence="1">Leaf</tissue>
    </source>
</reference>